<feature type="transmembrane region" description="Helical" evidence="1">
    <location>
        <begin position="12"/>
        <end position="29"/>
    </location>
</feature>
<dbReference type="Proteomes" id="UP000229554">
    <property type="component" value="Unassembled WGS sequence"/>
</dbReference>
<comment type="caution">
    <text evidence="2">The sequence shown here is derived from an EMBL/GenBank/DDBJ whole genome shotgun (WGS) entry which is preliminary data.</text>
</comment>
<proteinExistence type="predicted"/>
<keyword evidence="1" id="KW-1133">Transmembrane helix</keyword>
<accession>A0A2M8KTU0</accession>
<evidence type="ECO:0000313" key="2">
    <source>
        <dbReference type="EMBL" id="PJE63352.1"/>
    </source>
</evidence>
<dbReference type="AlphaFoldDB" id="A0A2M8KTU0"/>
<organism evidence="2 3">
    <name type="scientific">Candidatus Roizmanbacteria bacterium CG10_big_fil_rev_8_21_14_0_10_39_6</name>
    <dbReference type="NCBI Taxonomy" id="1974853"/>
    <lineage>
        <taxon>Bacteria</taxon>
        <taxon>Candidatus Roizmaniibacteriota</taxon>
    </lineage>
</organism>
<evidence type="ECO:0000256" key="1">
    <source>
        <dbReference type="SAM" id="Phobius"/>
    </source>
</evidence>
<evidence type="ECO:0000313" key="3">
    <source>
        <dbReference type="Proteomes" id="UP000229554"/>
    </source>
</evidence>
<sequence>MNVKYPISNSNNLNLLFGFGALLDIGYWILDIKSWVFSIYFLALLFVLAPSVGAIDMSSSSYRIIFGTLNSGGSRTTSSGYKLDISLGQVAAAQFNSSGYVVKAGFQYARTLTPFSFTLSDTSLDLGTLLPNTFSTQQLSVTVNHRGVGYEIATIADTRLKQLFGSDEIPDTSCNGGPDTCTETSAALWNSTGTYGFGYNASGDDVSSDFTSSSYFRPFPTKTDAEPAATFMSSNATAIARSATVTVKANIQAIQTAGNYQTVLSFIAIPKY</sequence>
<protein>
    <submittedName>
        <fullName evidence="2">Uncharacterized protein</fullName>
    </submittedName>
</protein>
<keyword evidence="1" id="KW-0472">Membrane</keyword>
<feature type="transmembrane region" description="Helical" evidence="1">
    <location>
        <begin position="35"/>
        <end position="55"/>
    </location>
</feature>
<dbReference type="EMBL" id="PFED01000001">
    <property type="protein sequence ID" value="PJE63352.1"/>
    <property type="molecule type" value="Genomic_DNA"/>
</dbReference>
<reference evidence="3" key="1">
    <citation type="submission" date="2017-09" db="EMBL/GenBank/DDBJ databases">
        <title>Depth-based differentiation of microbial function through sediment-hosted aquifers and enrichment of novel symbionts in the deep terrestrial subsurface.</title>
        <authorList>
            <person name="Probst A.J."/>
            <person name="Ladd B."/>
            <person name="Jarett J.K."/>
            <person name="Geller-Mcgrath D.E."/>
            <person name="Sieber C.M.K."/>
            <person name="Emerson J.B."/>
            <person name="Anantharaman K."/>
            <person name="Thomas B.C."/>
            <person name="Malmstrom R."/>
            <person name="Stieglmeier M."/>
            <person name="Klingl A."/>
            <person name="Woyke T."/>
            <person name="Ryan C.M."/>
            <person name="Banfield J.F."/>
        </authorList>
    </citation>
    <scope>NUCLEOTIDE SEQUENCE [LARGE SCALE GENOMIC DNA]</scope>
</reference>
<name>A0A2M8KTU0_9BACT</name>
<gene>
    <name evidence="2" type="ORF">COU88_00040</name>
</gene>
<keyword evidence="1" id="KW-0812">Transmembrane</keyword>